<proteinExistence type="predicted"/>
<keyword evidence="2 4" id="KW-0378">Hydrolase</keyword>
<evidence type="ECO:0000259" key="3">
    <source>
        <dbReference type="Pfam" id="PF07969"/>
    </source>
</evidence>
<dbReference type="Proteomes" id="UP000481033">
    <property type="component" value="Unassembled WGS sequence"/>
</dbReference>
<dbReference type="EMBL" id="QXHD01000004">
    <property type="protein sequence ID" value="NEZ58439.1"/>
    <property type="molecule type" value="Genomic_DNA"/>
</dbReference>
<dbReference type="InterPro" id="IPR052349">
    <property type="entry name" value="Metallo-hydrolase_Enzymes"/>
</dbReference>
<dbReference type="InterPro" id="IPR011059">
    <property type="entry name" value="Metal-dep_hydrolase_composite"/>
</dbReference>
<gene>
    <name evidence="4" type="ORF">DXZ20_22890</name>
</gene>
<dbReference type="Pfam" id="PF07969">
    <property type="entry name" value="Amidohydro_3"/>
    <property type="match status" value="1"/>
</dbReference>
<dbReference type="GO" id="GO:0006209">
    <property type="term" value="P:cytosine catabolic process"/>
    <property type="evidence" value="ECO:0007669"/>
    <property type="project" value="TreeGrafter"/>
</dbReference>
<dbReference type="FunFam" id="3.20.20.140:FF:000019">
    <property type="entry name" value="Cytosine deaminase"/>
    <property type="match status" value="1"/>
</dbReference>
<dbReference type="GO" id="GO:0004131">
    <property type="term" value="F:cytosine deaminase activity"/>
    <property type="evidence" value="ECO:0007669"/>
    <property type="project" value="UniProtKB-EC"/>
</dbReference>
<reference evidence="4 5" key="1">
    <citation type="journal article" date="2020" name="Microb. Ecol.">
        <title>Ecogenomics of the Marine Benthic Filamentous Cyanobacterium Adonisia.</title>
        <authorList>
            <person name="Walter J.M."/>
            <person name="Coutinho F.H."/>
            <person name="Leomil L."/>
            <person name="Hargreaves P.I."/>
            <person name="Campeao M.E."/>
            <person name="Vieira V.V."/>
            <person name="Silva B.S."/>
            <person name="Fistarol G.O."/>
            <person name="Salomon P.S."/>
            <person name="Sawabe T."/>
            <person name="Mino S."/>
            <person name="Hosokawa M."/>
            <person name="Miyashita H."/>
            <person name="Maruyama F."/>
            <person name="van Verk M.C."/>
            <person name="Dutilh B.E."/>
            <person name="Thompson C.C."/>
            <person name="Thompson F.L."/>
        </authorList>
    </citation>
    <scope>NUCLEOTIDE SEQUENCE [LARGE SCALE GENOMIC DNA]</scope>
    <source>
        <strain evidence="4 5">CCMR0081</strain>
    </source>
</reference>
<organism evidence="4 5">
    <name type="scientific">Adonisia turfae CCMR0081</name>
    <dbReference type="NCBI Taxonomy" id="2292702"/>
    <lineage>
        <taxon>Bacteria</taxon>
        <taxon>Bacillati</taxon>
        <taxon>Cyanobacteriota</taxon>
        <taxon>Adonisia</taxon>
        <taxon>Adonisia turfae</taxon>
    </lineage>
</organism>
<dbReference type="InterPro" id="IPR032466">
    <property type="entry name" value="Metal_Hydrolase"/>
</dbReference>
<dbReference type="Gene3D" id="2.30.40.10">
    <property type="entry name" value="Urease, subunit C, domain 1"/>
    <property type="match status" value="1"/>
</dbReference>
<dbReference type="AlphaFoldDB" id="A0A6M0RQM5"/>
<dbReference type="RefSeq" id="WP_163700977.1">
    <property type="nucleotide sequence ID" value="NZ_QXHD01000004.1"/>
</dbReference>
<evidence type="ECO:0000256" key="2">
    <source>
        <dbReference type="ARBA" id="ARBA00022801"/>
    </source>
</evidence>
<accession>A0A6M0RQM5</accession>
<keyword evidence="5" id="KW-1185">Reference proteome</keyword>
<dbReference type="InterPro" id="IPR013108">
    <property type="entry name" value="Amidohydro_3"/>
</dbReference>
<sequence length="451" mass="50562">MMSKTGFVAIPDEDHYWLANGRIPVCFLENDTDLKPIPSLQAFPHQEDLVAVDVEVRGGAISSIRPTGATDFPPQPTIERQVDLQQGLIWPGFVDMHTHLDKGHIWPRCPNPNGTFMGALETVRQDHGNWHPDELYQRMEFGLKCSYAHGTQAIRTHLDSFGPLGKTNFTVFDQLRRQWSDRLTLQAVCLVSLDYFLTPDGEPLAQLVANFGGILGGVAYMNKDIIAQLDQVFTLAQRYGLNLDFHTDESLDPEDITLRYVAEAALRHDFQGSITCGHCCSLSVQSPEVVEKTLSLVKAANIGIVSLPMCNLYLQDRRPAYTPRYRGVTILHELHHYGIPIALASDNCRDPFYAYGDHDGLEVFKQSARIGHLDRPFTHWPKSLASRPAQLMGLANMGTLAPGNWASLICFKARTLNELVARAQWDRVVLHQGKQIDTTLPDYSELDTLFT</sequence>
<dbReference type="SUPFAM" id="SSF51556">
    <property type="entry name" value="Metallo-dependent hydrolases"/>
    <property type="match status" value="1"/>
</dbReference>
<feature type="domain" description="Amidohydrolase 3" evidence="3">
    <location>
        <begin position="215"/>
        <end position="412"/>
    </location>
</feature>
<protein>
    <submittedName>
        <fullName evidence="4">Cytosine deaminase</fullName>
        <ecNumber evidence="4">3.5.4.1</ecNumber>
    </submittedName>
</protein>
<dbReference type="Gene3D" id="3.20.20.140">
    <property type="entry name" value="Metal-dependent hydrolases"/>
    <property type="match status" value="1"/>
</dbReference>
<dbReference type="GO" id="GO:0035888">
    <property type="term" value="F:isoguanine deaminase activity"/>
    <property type="evidence" value="ECO:0007669"/>
    <property type="project" value="TreeGrafter"/>
</dbReference>
<dbReference type="GO" id="GO:0046872">
    <property type="term" value="F:metal ion binding"/>
    <property type="evidence" value="ECO:0007669"/>
    <property type="project" value="UniProtKB-KW"/>
</dbReference>
<dbReference type="CDD" id="cd01293">
    <property type="entry name" value="Bact_CD"/>
    <property type="match status" value="1"/>
</dbReference>
<evidence type="ECO:0000313" key="4">
    <source>
        <dbReference type="EMBL" id="NEZ58439.1"/>
    </source>
</evidence>
<dbReference type="EC" id="3.5.4.1" evidence="4"/>
<dbReference type="NCBIfam" id="NF005759">
    <property type="entry name" value="PRK07583.1"/>
    <property type="match status" value="1"/>
</dbReference>
<evidence type="ECO:0000313" key="5">
    <source>
        <dbReference type="Proteomes" id="UP000481033"/>
    </source>
</evidence>
<dbReference type="SUPFAM" id="SSF51338">
    <property type="entry name" value="Composite domain of metallo-dependent hydrolases"/>
    <property type="match status" value="1"/>
</dbReference>
<evidence type="ECO:0000256" key="1">
    <source>
        <dbReference type="ARBA" id="ARBA00022723"/>
    </source>
</evidence>
<dbReference type="PANTHER" id="PTHR32027">
    <property type="entry name" value="CYTOSINE DEAMINASE"/>
    <property type="match status" value="1"/>
</dbReference>
<dbReference type="PANTHER" id="PTHR32027:SF0">
    <property type="entry name" value="CYTOSINE DEAMINASE"/>
    <property type="match status" value="1"/>
</dbReference>
<name>A0A6M0RQM5_9CYAN</name>
<comment type="caution">
    <text evidence="4">The sequence shown here is derived from an EMBL/GenBank/DDBJ whole genome shotgun (WGS) entry which is preliminary data.</text>
</comment>
<keyword evidence="1" id="KW-0479">Metal-binding</keyword>